<dbReference type="PANTHER" id="PTHR46696:SF4">
    <property type="entry name" value="BIOTIN BIOSYNTHESIS CYTOCHROME P450"/>
    <property type="match status" value="1"/>
</dbReference>
<keyword evidence="2" id="KW-0560">Oxidoreductase</keyword>
<reference evidence="4" key="1">
    <citation type="journal article" date="2019" name="Int. J. Syst. Evol. Microbiol.">
        <title>The Global Catalogue of Microorganisms (GCM) 10K type strain sequencing project: providing services to taxonomists for standard genome sequencing and annotation.</title>
        <authorList>
            <consortium name="The Broad Institute Genomics Platform"/>
            <consortium name="The Broad Institute Genome Sequencing Center for Infectious Disease"/>
            <person name="Wu L."/>
            <person name="Ma J."/>
        </authorList>
    </citation>
    <scope>NUCLEOTIDE SEQUENCE [LARGE SCALE GENOMIC DNA]</scope>
    <source>
        <strain evidence="4">CGMCC 1.15399</strain>
    </source>
</reference>
<gene>
    <name evidence="3" type="ORF">ACFSJ0_60910</name>
</gene>
<keyword evidence="4" id="KW-1185">Reference proteome</keyword>
<name>A0ABW4GY18_9ACTN</name>
<comment type="caution">
    <text evidence="3">The sequence shown here is derived from an EMBL/GenBank/DDBJ whole genome shotgun (WGS) entry which is preliminary data.</text>
</comment>
<dbReference type="RefSeq" id="WP_219528028.1">
    <property type="nucleotide sequence ID" value="NZ_JAHKRM010000003.1"/>
</dbReference>
<dbReference type="Pfam" id="PF00067">
    <property type="entry name" value="p450"/>
    <property type="match status" value="1"/>
</dbReference>
<dbReference type="EMBL" id="JBHUCM010000075">
    <property type="protein sequence ID" value="MFD1547390.1"/>
    <property type="molecule type" value="Genomic_DNA"/>
</dbReference>
<keyword evidence="2" id="KW-0408">Iron</keyword>
<comment type="similarity">
    <text evidence="1 2">Belongs to the cytochrome P450 family.</text>
</comment>
<sequence length="406" mass="44624">MRITAPGPEERADLDHTDLADVALYTSGDPHLAWQRLRAEQPLYWSERTGGPGFWSVTRHADVKRVLRDHENFTSECGTALWQSGTPDPAAGRMMHGTDPPAHGRIRKPLGHELTTQAVLRYEPAARALIRAAVEPGEWDCAPAFSRLPMEILALVMGLPKADVDLLADLGYASIAPLDPHYRTGSERVTRLRAHHQLMAYFADEIGRPREDGLIAHLQAITVDGRPLTSEEVVLNCFSLLIGGVVTSGQVVLATLIALAERGGRVPAVASTATAVEEALRWASPTTHFVRHARRDVEMYGRTIRAGEAVAAWIASANRDEREFAHPFTFDPARSPNRHIAFGSGSHRCIGSHLARFTLRLVFEEFIDRLDHIELTAPPTHLSSIEIAGVVSLPVHLKLRQAGRTA</sequence>
<dbReference type="PROSITE" id="PS00086">
    <property type="entry name" value="CYTOCHROME_P450"/>
    <property type="match status" value="1"/>
</dbReference>
<keyword evidence="2" id="KW-0503">Monooxygenase</keyword>
<keyword evidence="2" id="KW-0349">Heme</keyword>
<proteinExistence type="inferred from homology"/>
<dbReference type="PANTHER" id="PTHR46696">
    <property type="entry name" value="P450, PUTATIVE (EUROFUNG)-RELATED"/>
    <property type="match status" value="1"/>
</dbReference>
<dbReference type="InterPro" id="IPR001128">
    <property type="entry name" value="Cyt_P450"/>
</dbReference>
<accession>A0ABW4GY18</accession>
<protein>
    <submittedName>
        <fullName evidence="3">Cytochrome P450</fullName>
    </submittedName>
</protein>
<evidence type="ECO:0000256" key="2">
    <source>
        <dbReference type="RuleBase" id="RU000461"/>
    </source>
</evidence>
<dbReference type="Proteomes" id="UP001597097">
    <property type="component" value="Unassembled WGS sequence"/>
</dbReference>
<dbReference type="InterPro" id="IPR017972">
    <property type="entry name" value="Cyt_P450_CS"/>
</dbReference>
<keyword evidence="2" id="KW-0479">Metal-binding</keyword>
<evidence type="ECO:0000313" key="4">
    <source>
        <dbReference type="Proteomes" id="UP001597097"/>
    </source>
</evidence>
<evidence type="ECO:0000313" key="3">
    <source>
        <dbReference type="EMBL" id="MFD1547390.1"/>
    </source>
</evidence>
<organism evidence="3 4">
    <name type="scientific">Nonomuraea guangzhouensis</name>
    <dbReference type="NCBI Taxonomy" id="1291555"/>
    <lineage>
        <taxon>Bacteria</taxon>
        <taxon>Bacillati</taxon>
        <taxon>Actinomycetota</taxon>
        <taxon>Actinomycetes</taxon>
        <taxon>Streptosporangiales</taxon>
        <taxon>Streptosporangiaceae</taxon>
        <taxon>Nonomuraea</taxon>
    </lineage>
</organism>
<evidence type="ECO:0000256" key="1">
    <source>
        <dbReference type="ARBA" id="ARBA00010617"/>
    </source>
</evidence>